<organism evidence="2 3">
    <name type="scientific">Pseudomassariella vexata</name>
    <dbReference type="NCBI Taxonomy" id="1141098"/>
    <lineage>
        <taxon>Eukaryota</taxon>
        <taxon>Fungi</taxon>
        <taxon>Dikarya</taxon>
        <taxon>Ascomycota</taxon>
        <taxon>Pezizomycotina</taxon>
        <taxon>Sordariomycetes</taxon>
        <taxon>Xylariomycetidae</taxon>
        <taxon>Amphisphaeriales</taxon>
        <taxon>Pseudomassariaceae</taxon>
        <taxon>Pseudomassariella</taxon>
    </lineage>
</organism>
<accession>A0A1Y2DGV9</accession>
<evidence type="ECO:0000313" key="3">
    <source>
        <dbReference type="Proteomes" id="UP000193689"/>
    </source>
</evidence>
<dbReference type="AlphaFoldDB" id="A0A1Y2DGV9"/>
<dbReference type="RefSeq" id="XP_040711415.1">
    <property type="nucleotide sequence ID" value="XM_040865597.1"/>
</dbReference>
<evidence type="ECO:0000256" key="1">
    <source>
        <dbReference type="SAM" id="MobiDB-lite"/>
    </source>
</evidence>
<dbReference type="EMBL" id="MCFJ01000016">
    <property type="protein sequence ID" value="ORY58498.1"/>
    <property type="molecule type" value="Genomic_DNA"/>
</dbReference>
<feature type="region of interest" description="Disordered" evidence="1">
    <location>
        <begin position="139"/>
        <end position="163"/>
    </location>
</feature>
<evidence type="ECO:0000313" key="2">
    <source>
        <dbReference type="EMBL" id="ORY58498.1"/>
    </source>
</evidence>
<sequence length="163" mass="17934">MKLETNDVRKKRSSQCNVEVLSSGEGKDFPDRPLVAASGPLDSATRGAFLCNVLKTGIIISTHSAFRDKYLEVDQRSVKLHQSLAVWDIASPPVTQEPDNLVQKTAIPLANLKCIQWYPIFGNKHAIINCRTVGEYPHPHPIPPRGSNLKPPGNKHGCIPQPP</sequence>
<protein>
    <submittedName>
        <fullName evidence="2">Uncharacterized protein</fullName>
    </submittedName>
</protein>
<reference evidence="2 3" key="1">
    <citation type="submission" date="2016-07" db="EMBL/GenBank/DDBJ databases">
        <title>Pervasive Adenine N6-methylation of Active Genes in Fungi.</title>
        <authorList>
            <consortium name="DOE Joint Genome Institute"/>
            <person name="Mondo S.J."/>
            <person name="Dannebaum R.O."/>
            <person name="Kuo R.C."/>
            <person name="Labutti K."/>
            <person name="Haridas S."/>
            <person name="Kuo A."/>
            <person name="Salamov A."/>
            <person name="Ahrendt S.R."/>
            <person name="Lipzen A."/>
            <person name="Sullivan W."/>
            <person name="Andreopoulos W.B."/>
            <person name="Clum A."/>
            <person name="Lindquist E."/>
            <person name="Daum C."/>
            <person name="Ramamoorthy G.K."/>
            <person name="Gryganskyi A."/>
            <person name="Culley D."/>
            <person name="Magnuson J.K."/>
            <person name="James T.Y."/>
            <person name="O'Malley M.A."/>
            <person name="Stajich J.E."/>
            <person name="Spatafora J.W."/>
            <person name="Visel A."/>
            <person name="Grigoriev I.V."/>
        </authorList>
    </citation>
    <scope>NUCLEOTIDE SEQUENCE [LARGE SCALE GENOMIC DNA]</scope>
    <source>
        <strain evidence="2 3">CBS 129021</strain>
    </source>
</reference>
<gene>
    <name evidence="2" type="ORF">BCR38DRAFT_73802</name>
</gene>
<name>A0A1Y2DGV9_9PEZI</name>
<dbReference type="GeneID" id="63781809"/>
<comment type="caution">
    <text evidence="2">The sequence shown here is derived from an EMBL/GenBank/DDBJ whole genome shotgun (WGS) entry which is preliminary data.</text>
</comment>
<dbReference type="InParanoid" id="A0A1Y2DGV9"/>
<proteinExistence type="predicted"/>
<keyword evidence="3" id="KW-1185">Reference proteome</keyword>
<dbReference type="Proteomes" id="UP000193689">
    <property type="component" value="Unassembled WGS sequence"/>
</dbReference>